<dbReference type="AlphaFoldDB" id="A0A1Y1N325"/>
<dbReference type="GeneID" id="116176524"/>
<dbReference type="KEGG" id="ppyr:116176869"/>
<accession>A0A1Y1N325</accession>
<dbReference type="OrthoDB" id="6772572at2759"/>
<evidence type="ECO:0000313" key="1">
    <source>
        <dbReference type="EMBL" id="JAV92301.1"/>
    </source>
</evidence>
<reference evidence="1" key="1">
    <citation type="journal article" date="2016" name="Sci. Rep.">
        <title>Molecular characterization of firefly nuptial gifts: a multi-omics approach sheds light on postcopulatory sexual selection.</title>
        <authorList>
            <person name="Al-Wathiqui N."/>
            <person name="Fallon T.R."/>
            <person name="South A."/>
            <person name="Weng J.K."/>
            <person name="Lewis S.M."/>
        </authorList>
    </citation>
    <scope>NUCLEOTIDE SEQUENCE</scope>
</reference>
<dbReference type="RefSeq" id="XP_031351538.1">
    <property type="nucleotide sequence ID" value="XM_031495678.1"/>
</dbReference>
<dbReference type="RefSeq" id="XP_031350989.1">
    <property type="nucleotide sequence ID" value="XM_031495129.1"/>
</dbReference>
<organism evidence="1">
    <name type="scientific">Photinus pyralis</name>
    <name type="common">Common eastern firefly</name>
    <name type="synonym">Lampyris pyralis</name>
    <dbReference type="NCBI Taxonomy" id="7054"/>
    <lineage>
        <taxon>Eukaryota</taxon>
        <taxon>Metazoa</taxon>
        <taxon>Ecdysozoa</taxon>
        <taxon>Arthropoda</taxon>
        <taxon>Hexapoda</taxon>
        <taxon>Insecta</taxon>
        <taxon>Pterygota</taxon>
        <taxon>Neoptera</taxon>
        <taxon>Endopterygota</taxon>
        <taxon>Coleoptera</taxon>
        <taxon>Polyphaga</taxon>
        <taxon>Elateriformia</taxon>
        <taxon>Elateroidea</taxon>
        <taxon>Lampyridae</taxon>
        <taxon>Lampyrinae</taxon>
        <taxon>Photinus</taxon>
    </lineage>
</organism>
<protein>
    <submittedName>
        <fullName evidence="1">Uncharacterized protein</fullName>
    </submittedName>
</protein>
<sequence>MISSTGFRIAFEQENKVTASRKANLQKSTRKPLCDRAINHTPQPNGKVTSLKASTNVQQKEVIVQKPKEPKTYPEWFSDVCSFKGLETGYDDIDIQLEPQTIDVPHLLNFMLNPKTPPIKAKEFIPQLHSPVTIDVNYDDDNFPEIPIEDIEIPECSF</sequence>
<dbReference type="GeneID" id="116176869"/>
<name>A0A1Y1N325_PHOPY</name>
<dbReference type="KEGG" id="ppyr:116176524"/>
<proteinExistence type="predicted"/>
<dbReference type="EMBL" id="GEZM01013845">
    <property type="protein sequence ID" value="JAV92301.1"/>
    <property type="molecule type" value="Transcribed_RNA"/>
</dbReference>